<dbReference type="PANTHER" id="PTHR43428">
    <property type="entry name" value="ARSENATE REDUCTASE"/>
    <property type="match status" value="1"/>
</dbReference>
<dbReference type="RefSeq" id="WP_301416993.1">
    <property type="nucleotide sequence ID" value="NZ_CP098023.1"/>
</dbReference>
<dbReference type="PANTHER" id="PTHR43428:SF1">
    <property type="entry name" value="ARSENATE REDUCTASE"/>
    <property type="match status" value="1"/>
</dbReference>
<gene>
    <name evidence="3" type="ORF">M8T91_03875</name>
</gene>
<proteinExistence type="predicted"/>
<dbReference type="SMART" id="SM00226">
    <property type="entry name" value="LMWPc"/>
    <property type="match status" value="1"/>
</dbReference>
<dbReference type="Pfam" id="PF01451">
    <property type="entry name" value="LMWPc"/>
    <property type="match status" value="1"/>
</dbReference>
<name>A0ABY9EC23_9GAMM</name>
<accession>A0ABY9EC23</accession>
<dbReference type="Proteomes" id="UP001321520">
    <property type="component" value="Chromosome"/>
</dbReference>
<dbReference type="CDD" id="cd16345">
    <property type="entry name" value="LMWP_ArsC"/>
    <property type="match status" value="1"/>
</dbReference>
<dbReference type="InterPro" id="IPR036196">
    <property type="entry name" value="Ptyr_pPase_sf"/>
</dbReference>
<organism evidence="3 4">
    <name type="scientific">Microbulbifer spongiae</name>
    <dbReference type="NCBI Taxonomy" id="2944933"/>
    <lineage>
        <taxon>Bacteria</taxon>
        <taxon>Pseudomonadati</taxon>
        <taxon>Pseudomonadota</taxon>
        <taxon>Gammaproteobacteria</taxon>
        <taxon>Cellvibrionales</taxon>
        <taxon>Microbulbiferaceae</taxon>
        <taxon>Microbulbifer</taxon>
    </lineage>
</organism>
<reference evidence="3 4" key="1">
    <citation type="submission" date="2022-05" db="EMBL/GenBank/DDBJ databases">
        <title>Microbulbifer sp. nov., isolated from sponge.</title>
        <authorList>
            <person name="Gao L."/>
        </authorList>
    </citation>
    <scope>NUCLEOTIDE SEQUENCE [LARGE SCALE GENOMIC DNA]</scope>
    <source>
        <strain evidence="3 4">MI-G</strain>
    </source>
</reference>
<protein>
    <submittedName>
        <fullName evidence="3">Arsenate reductase ArsC</fullName>
    </submittedName>
</protein>
<evidence type="ECO:0000256" key="1">
    <source>
        <dbReference type="ARBA" id="ARBA00022849"/>
    </source>
</evidence>
<sequence>MKSVLVLCTGNSCRSIMAEALINTLAEEKYIAKSAGSAPVGFVHPKSIEVLKQHGIDTKELHSKSWDEFQGMHFDVVISVCDQNDSKPCPLFFGKHKKLNWNTPDPDKKEGTGDEIKAAFKKTFNFLKSKIEEELL</sequence>
<dbReference type="InterPro" id="IPR023485">
    <property type="entry name" value="Ptyr_pPase"/>
</dbReference>
<evidence type="ECO:0000313" key="4">
    <source>
        <dbReference type="Proteomes" id="UP001321520"/>
    </source>
</evidence>
<feature type="domain" description="Phosphotyrosine protein phosphatase I" evidence="2">
    <location>
        <begin position="2"/>
        <end position="129"/>
    </location>
</feature>
<dbReference type="EMBL" id="CP098023">
    <property type="protein sequence ID" value="WKD50574.1"/>
    <property type="molecule type" value="Genomic_DNA"/>
</dbReference>
<keyword evidence="1" id="KW-0059">Arsenical resistance</keyword>
<keyword evidence="4" id="KW-1185">Reference proteome</keyword>
<dbReference type="SUPFAM" id="SSF52788">
    <property type="entry name" value="Phosphotyrosine protein phosphatases I"/>
    <property type="match status" value="1"/>
</dbReference>
<evidence type="ECO:0000259" key="2">
    <source>
        <dbReference type="SMART" id="SM00226"/>
    </source>
</evidence>
<dbReference type="Gene3D" id="3.40.50.2300">
    <property type="match status" value="1"/>
</dbReference>
<evidence type="ECO:0000313" key="3">
    <source>
        <dbReference type="EMBL" id="WKD50574.1"/>
    </source>
</evidence>